<dbReference type="OrthoDB" id="9793499at2"/>
<dbReference type="EMBL" id="SSWX01000008">
    <property type="protein sequence ID" value="THJ33946.1"/>
    <property type="molecule type" value="Genomic_DNA"/>
</dbReference>
<dbReference type="InterPro" id="IPR002347">
    <property type="entry name" value="SDR_fam"/>
</dbReference>
<dbReference type="Pfam" id="PF13561">
    <property type="entry name" value="adh_short_C2"/>
    <property type="match status" value="1"/>
</dbReference>
<dbReference type="PRINTS" id="PR00081">
    <property type="entry name" value="GDHRDH"/>
</dbReference>
<dbReference type="InterPro" id="IPR020904">
    <property type="entry name" value="Sc_DH/Rdtase_CS"/>
</dbReference>
<name>A0A4S5BVN0_9BURK</name>
<gene>
    <name evidence="5" type="ORF">E8K88_07550</name>
</gene>
<organism evidence="5 6">
    <name type="scientific">Lampropedia aestuarii</name>
    <dbReference type="NCBI Taxonomy" id="2562762"/>
    <lineage>
        <taxon>Bacteria</taxon>
        <taxon>Pseudomonadati</taxon>
        <taxon>Pseudomonadota</taxon>
        <taxon>Betaproteobacteria</taxon>
        <taxon>Burkholderiales</taxon>
        <taxon>Comamonadaceae</taxon>
        <taxon>Lampropedia</taxon>
    </lineage>
</organism>
<dbReference type="PANTHER" id="PTHR43639">
    <property type="entry name" value="OXIDOREDUCTASE, SHORT-CHAIN DEHYDROGENASE/REDUCTASE FAMILY (AFU_ORTHOLOGUE AFUA_5G02870)"/>
    <property type="match status" value="1"/>
</dbReference>
<dbReference type="InterPro" id="IPR036291">
    <property type="entry name" value="NAD(P)-bd_dom_sf"/>
</dbReference>
<evidence type="ECO:0000256" key="1">
    <source>
        <dbReference type="ARBA" id="ARBA00006484"/>
    </source>
</evidence>
<dbReference type="AlphaFoldDB" id="A0A4S5BVN0"/>
<dbReference type="SMART" id="SM00822">
    <property type="entry name" value="PKS_KR"/>
    <property type="match status" value="1"/>
</dbReference>
<dbReference type="InterPro" id="IPR003740">
    <property type="entry name" value="YitT"/>
</dbReference>
<keyword evidence="3" id="KW-0472">Membrane</keyword>
<proteinExistence type="inferred from homology"/>
<evidence type="ECO:0000256" key="3">
    <source>
        <dbReference type="SAM" id="Phobius"/>
    </source>
</evidence>
<feature type="transmembrane region" description="Helical" evidence="3">
    <location>
        <begin position="294"/>
        <end position="312"/>
    </location>
</feature>
<keyword evidence="2" id="KW-0560">Oxidoreductase</keyword>
<dbReference type="Gene3D" id="3.40.50.720">
    <property type="entry name" value="NAD(P)-binding Rossmann-like Domain"/>
    <property type="match status" value="1"/>
</dbReference>
<dbReference type="GO" id="GO:0016491">
    <property type="term" value="F:oxidoreductase activity"/>
    <property type="evidence" value="ECO:0007669"/>
    <property type="project" value="UniProtKB-KW"/>
</dbReference>
<keyword evidence="3" id="KW-1133">Transmembrane helix</keyword>
<keyword evidence="3" id="KW-0812">Transmembrane</keyword>
<evidence type="ECO:0000256" key="2">
    <source>
        <dbReference type="ARBA" id="ARBA00023002"/>
    </source>
</evidence>
<evidence type="ECO:0000259" key="4">
    <source>
        <dbReference type="SMART" id="SM00822"/>
    </source>
</evidence>
<reference evidence="5 6" key="1">
    <citation type="submission" date="2019-04" db="EMBL/GenBank/DDBJ databases">
        <title>Lampropedia sp YIM MLB12 draf genome.</title>
        <authorList>
            <person name="Wang Y.-X."/>
        </authorList>
    </citation>
    <scope>NUCLEOTIDE SEQUENCE [LARGE SCALE GENOMIC DNA]</scope>
    <source>
        <strain evidence="5 6">YIM MLB12</strain>
    </source>
</reference>
<keyword evidence="6" id="KW-1185">Reference proteome</keyword>
<dbReference type="Proteomes" id="UP000306236">
    <property type="component" value="Unassembled WGS sequence"/>
</dbReference>
<dbReference type="CDD" id="cd05233">
    <property type="entry name" value="SDR_c"/>
    <property type="match status" value="1"/>
</dbReference>
<protein>
    <submittedName>
        <fullName evidence="5">SDR family oxidoreductase</fullName>
    </submittedName>
</protein>
<dbReference type="PRINTS" id="PR00080">
    <property type="entry name" value="SDRFAMILY"/>
</dbReference>
<feature type="transmembrane region" description="Helical" evidence="3">
    <location>
        <begin position="237"/>
        <end position="263"/>
    </location>
</feature>
<comment type="caution">
    <text evidence="5">The sequence shown here is derived from an EMBL/GenBank/DDBJ whole genome shotgun (WGS) entry which is preliminary data.</text>
</comment>
<dbReference type="PANTHER" id="PTHR43639:SF1">
    <property type="entry name" value="SHORT-CHAIN DEHYDROGENASE_REDUCTASE FAMILY PROTEIN"/>
    <property type="match status" value="1"/>
</dbReference>
<evidence type="ECO:0000313" key="6">
    <source>
        <dbReference type="Proteomes" id="UP000306236"/>
    </source>
</evidence>
<dbReference type="InterPro" id="IPR057326">
    <property type="entry name" value="KR_dom"/>
</dbReference>
<dbReference type="PROSITE" id="PS00061">
    <property type="entry name" value="ADH_SHORT"/>
    <property type="match status" value="1"/>
</dbReference>
<feature type="transmembrane region" description="Helical" evidence="3">
    <location>
        <begin position="390"/>
        <end position="407"/>
    </location>
</feature>
<feature type="transmembrane region" description="Helical" evidence="3">
    <location>
        <begin position="269"/>
        <end position="287"/>
    </location>
</feature>
<dbReference type="Pfam" id="PF02588">
    <property type="entry name" value="YitT_membrane"/>
    <property type="match status" value="1"/>
</dbReference>
<dbReference type="SUPFAM" id="SSF51735">
    <property type="entry name" value="NAD(P)-binding Rossmann-fold domains"/>
    <property type="match status" value="1"/>
</dbReference>
<feature type="transmembrane region" description="Helical" evidence="3">
    <location>
        <begin position="362"/>
        <end position="384"/>
    </location>
</feature>
<comment type="similarity">
    <text evidence="1">Belongs to the short-chain dehydrogenases/reductases (SDR) family.</text>
</comment>
<feature type="domain" description="Ketoreductase" evidence="4">
    <location>
        <begin position="7"/>
        <end position="189"/>
    </location>
</feature>
<evidence type="ECO:0000313" key="5">
    <source>
        <dbReference type="EMBL" id="THJ33946.1"/>
    </source>
</evidence>
<accession>A0A4S5BVN0</accession>
<sequence>MNALNNQVAVITGASSGIGAACAKALAAQGASIVLGYHSGHARAQALLEQLPGHGHRIAAINLQNASTHEALAHLLTNEIGHIDLLVNSAGFTQRIAHTDTATLEPALFDQILSANVTGPYAITRALLPLLQRSANGLVVNISSVSAFTGSGSNIAYCAAKAALDTMTQSLARAFGPVRFLSVSPASVDTEFVAGRSREELQSKAAKTPLGRIVSPEDVADAVLACATHLRTATGTLFVSITLMLFAQAGLMTGGTAGIALLVHYWSGLPLGTVFFAINLPFYWFSWKHMGPEFTVKTFIAVGLLSLLTDWGPQVIHVDYLNPLFAAVLGGLLLGTGCLFLARHRASLGGAAILALYLQERYGIAAGKVQLLVDCSVVALALFMVPVQNVLYSILAAVVMGVFLWISHRPGRYVSQ</sequence>
<feature type="transmembrane region" description="Helical" evidence="3">
    <location>
        <begin position="324"/>
        <end position="342"/>
    </location>
</feature>
<dbReference type="RefSeq" id="WP_136406054.1">
    <property type="nucleotide sequence ID" value="NZ_SSWX01000008.1"/>
</dbReference>